<dbReference type="EMBL" id="JBBNAF010000011">
    <property type="protein sequence ID" value="KAK9098957.1"/>
    <property type="molecule type" value="Genomic_DNA"/>
</dbReference>
<organism evidence="2 3">
    <name type="scientific">Stephania yunnanensis</name>
    <dbReference type="NCBI Taxonomy" id="152371"/>
    <lineage>
        <taxon>Eukaryota</taxon>
        <taxon>Viridiplantae</taxon>
        <taxon>Streptophyta</taxon>
        <taxon>Embryophyta</taxon>
        <taxon>Tracheophyta</taxon>
        <taxon>Spermatophyta</taxon>
        <taxon>Magnoliopsida</taxon>
        <taxon>Ranunculales</taxon>
        <taxon>Menispermaceae</taxon>
        <taxon>Menispermoideae</taxon>
        <taxon>Cissampelideae</taxon>
        <taxon>Stephania</taxon>
    </lineage>
</organism>
<dbReference type="Proteomes" id="UP001420932">
    <property type="component" value="Unassembled WGS sequence"/>
</dbReference>
<dbReference type="Gene3D" id="1.25.40.20">
    <property type="entry name" value="Ankyrin repeat-containing domain"/>
    <property type="match status" value="1"/>
</dbReference>
<dbReference type="Pfam" id="PF00023">
    <property type="entry name" value="Ank"/>
    <property type="match status" value="1"/>
</dbReference>
<name>A0AAP0EY36_9MAGN</name>
<dbReference type="InterPro" id="IPR036770">
    <property type="entry name" value="Ankyrin_rpt-contain_sf"/>
</dbReference>
<dbReference type="InterPro" id="IPR002110">
    <property type="entry name" value="Ankyrin_rpt"/>
</dbReference>
<accession>A0AAP0EY36</accession>
<dbReference type="PROSITE" id="PS50297">
    <property type="entry name" value="ANK_REP_REGION"/>
    <property type="match status" value="1"/>
</dbReference>
<evidence type="ECO:0000313" key="3">
    <source>
        <dbReference type="Proteomes" id="UP001420932"/>
    </source>
</evidence>
<keyword evidence="3" id="KW-1185">Reference proteome</keyword>
<sequence length="60" mass="6651">MNRRLFEAACLGSVEALLEVLVDDPLILERVPLTQDTPLHVAVLAGKAEIAKEILRQSQR</sequence>
<proteinExistence type="predicted"/>
<dbReference type="SUPFAM" id="SSF48403">
    <property type="entry name" value="Ankyrin repeat"/>
    <property type="match status" value="1"/>
</dbReference>
<evidence type="ECO:0008006" key="4">
    <source>
        <dbReference type="Google" id="ProtNLM"/>
    </source>
</evidence>
<evidence type="ECO:0000313" key="2">
    <source>
        <dbReference type="EMBL" id="KAK9098957.1"/>
    </source>
</evidence>
<dbReference type="PROSITE" id="PS50088">
    <property type="entry name" value="ANK_REPEAT"/>
    <property type="match status" value="1"/>
</dbReference>
<reference evidence="2 3" key="1">
    <citation type="submission" date="2024-01" db="EMBL/GenBank/DDBJ databases">
        <title>Genome assemblies of Stephania.</title>
        <authorList>
            <person name="Yang L."/>
        </authorList>
    </citation>
    <scope>NUCLEOTIDE SEQUENCE [LARGE SCALE GENOMIC DNA]</scope>
    <source>
        <strain evidence="2">YNDBR</strain>
        <tissue evidence="2">Leaf</tissue>
    </source>
</reference>
<gene>
    <name evidence="2" type="ORF">Syun_026002</name>
</gene>
<dbReference type="AlphaFoldDB" id="A0AAP0EY36"/>
<keyword evidence="1" id="KW-0040">ANK repeat</keyword>
<protein>
    <recommendedName>
        <fullName evidence="4">Ankyrin repeat protein</fullName>
    </recommendedName>
</protein>
<feature type="repeat" description="ANK" evidence="1">
    <location>
        <begin position="34"/>
        <end position="60"/>
    </location>
</feature>
<evidence type="ECO:0000256" key="1">
    <source>
        <dbReference type="PROSITE-ProRule" id="PRU00023"/>
    </source>
</evidence>
<comment type="caution">
    <text evidence="2">The sequence shown here is derived from an EMBL/GenBank/DDBJ whole genome shotgun (WGS) entry which is preliminary data.</text>
</comment>